<dbReference type="PANTHER" id="PTHR39405">
    <property type="entry name" value="DSC E3 UBIQUITIN LIGASE COMPLEX SUBUNIT 4"/>
    <property type="match status" value="1"/>
</dbReference>
<evidence type="ECO:0000313" key="4">
    <source>
        <dbReference type="Proteomes" id="UP000572817"/>
    </source>
</evidence>
<organism evidence="3 4">
    <name type="scientific">Botryosphaeria dothidea</name>
    <dbReference type="NCBI Taxonomy" id="55169"/>
    <lineage>
        <taxon>Eukaryota</taxon>
        <taxon>Fungi</taxon>
        <taxon>Dikarya</taxon>
        <taxon>Ascomycota</taxon>
        <taxon>Pezizomycotina</taxon>
        <taxon>Dothideomycetes</taxon>
        <taxon>Dothideomycetes incertae sedis</taxon>
        <taxon>Botryosphaeriales</taxon>
        <taxon>Botryosphaeriaceae</taxon>
        <taxon>Botryosphaeria</taxon>
    </lineage>
</organism>
<feature type="domain" description="DUF1746" evidence="2">
    <location>
        <begin position="65"/>
        <end position="179"/>
    </location>
</feature>
<dbReference type="AlphaFoldDB" id="A0A8H4J4J1"/>
<dbReference type="EMBL" id="WWBZ02000009">
    <property type="protein sequence ID" value="KAF4311677.1"/>
    <property type="molecule type" value="Genomic_DNA"/>
</dbReference>
<dbReference type="InterPro" id="IPR013715">
    <property type="entry name" value="DUF1746"/>
</dbReference>
<dbReference type="Pfam" id="PF08508">
    <property type="entry name" value="DUF1746"/>
    <property type="match status" value="1"/>
</dbReference>
<dbReference type="OrthoDB" id="5428737at2759"/>
<dbReference type="Proteomes" id="UP000572817">
    <property type="component" value="Unassembled WGS sequence"/>
</dbReference>
<feature type="region of interest" description="Disordered" evidence="1">
    <location>
        <begin position="191"/>
        <end position="262"/>
    </location>
</feature>
<proteinExistence type="predicted"/>
<evidence type="ECO:0000259" key="2">
    <source>
        <dbReference type="Pfam" id="PF08508"/>
    </source>
</evidence>
<accession>A0A8H4J4J1</accession>
<name>A0A8H4J4J1_9PEZI</name>
<dbReference type="GO" id="GO:0044695">
    <property type="term" value="C:Dsc E3 ubiquitin ligase complex"/>
    <property type="evidence" value="ECO:0007669"/>
    <property type="project" value="InterPro"/>
</dbReference>
<feature type="region of interest" description="Disordered" evidence="1">
    <location>
        <begin position="1"/>
        <end position="37"/>
    </location>
</feature>
<protein>
    <recommendedName>
        <fullName evidence="2">DUF1746 domain-containing protein</fullName>
    </recommendedName>
</protein>
<feature type="compositionally biased region" description="Low complexity" evidence="1">
    <location>
        <begin position="196"/>
        <end position="216"/>
    </location>
</feature>
<keyword evidence="4" id="KW-1185">Reference proteome</keyword>
<gene>
    <name evidence="3" type="ORF">GTA08_BOTSDO12855</name>
</gene>
<dbReference type="GO" id="GO:0005783">
    <property type="term" value="C:endoplasmic reticulum"/>
    <property type="evidence" value="ECO:0007669"/>
    <property type="project" value="TreeGrafter"/>
</dbReference>
<dbReference type="InterPro" id="IPR038967">
    <property type="entry name" value="Dsc4-like"/>
</dbReference>
<comment type="caution">
    <text evidence="3">The sequence shown here is derived from an EMBL/GenBank/DDBJ whole genome shotgun (WGS) entry which is preliminary data.</text>
</comment>
<dbReference type="GO" id="GO:0032933">
    <property type="term" value="P:SREBP signaling pathway"/>
    <property type="evidence" value="ECO:0007669"/>
    <property type="project" value="InterPro"/>
</dbReference>
<reference evidence="3" key="1">
    <citation type="submission" date="2020-04" db="EMBL/GenBank/DDBJ databases">
        <title>Genome Assembly and Annotation of Botryosphaeria dothidea sdau 11-99, a Latent Pathogen of Apple Fruit Ring Rot in China.</title>
        <authorList>
            <person name="Yu C."/>
            <person name="Diao Y."/>
            <person name="Lu Q."/>
            <person name="Zhao J."/>
            <person name="Cui S."/>
            <person name="Peng C."/>
            <person name="He B."/>
            <person name="Liu H."/>
        </authorList>
    </citation>
    <scope>NUCLEOTIDE SEQUENCE [LARGE SCALE GENOMIC DNA]</scope>
    <source>
        <strain evidence="3">Sdau11-99</strain>
    </source>
</reference>
<dbReference type="PANTHER" id="PTHR39405:SF1">
    <property type="entry name" value="DSC E3 UBIQUITIN LIGASE COMPLEX SUBUNIT 4"/>
    <property type="match status" value="1"/>
</dbReference>
<evidence type="ECO:0000313" key="3">
    <source>
        <dbReference type="EMBL" id="KAF4311677.1"/>
    </source>
</evidence>
<feature type="compositionally biased region" description="Basic and acidic residues" evidence="1">
    <location>
        <begin position="217"/>
        <end position="228"/>
    </location>
</feature>
<evidence type="ECO:0000256" key="1">
    <source>
        <dbReference type="SAM" id="MobiDB-lite"/>
    </source>
</evidence>
<sequence length="331" mass="36764">MSDDASPSTADWPRRPGSALDHHDVDPDRDADETPEIPDEAAILAEQKRKIRSKRVGYLDDLLRNLDILIYAEISAVYYLDCSFLRFVLRAFVQLIWLTPKPEILPELPSNRPYIYPICGSNLICLFCHLWFPPPAAGEATRGYLHGGLLIDWIGQQGPTSKFRLFLLDCFVFSLQVVMLAATLKLQKVKRKKESTSSNGDSTSTGAGEGSASRSTTRQDVDSEERGILRRSSTLSTLQDRVPSERDELLNDEEIPESNPQATLDALNSGQAVVAELFILDTVREQVDVAFNSTSTETAGPTILSSRDRRRQLAAVLARRRLTLATRFGGG</sequence>